<gene>
    <name evidence="9" type="primary">nodW</name>
    <name evidence="9" type="ORF">BQ8794_110162</name>
</gene>
<dbReference type="SUPFAM" id="SSF46894">
    <property type="entry name" value="C-terminal effector domain of the bipartite response regulators"/>
    <property type="match status" value="1"/>
</dbReference>
<dbReference type="GO" id="GO:0006355">
    <property type="term" value="P:regulation of DNA-templated transcription"/>
    <property type="evidence" value="ECO:0007669"/>
    <property type="project" value="InterPro"/>
</dbReference>
<proteinExistence type="predicted"/>
<feature type="modified residue" description="4-aspartylphosphate" evidence="6">
    <location>
        <position position="53"/>
    </location>
</feature>
<dbReference type="PANTHER" id="PTHR44688">
    <property type="entry name" value="DNA-BINDING TRANSCRIPTIONAL ACTIVATOR DEVR_DOSR"/>
    <property type="match status" value="1"/>
</dbReference>
<evidence type="ECO:0000256" key="4">
    <source>
        <dbReference type="ARBA" id="ARBA00023125"/>
    </source>
</evidence>
<dbReference type="CDD" id="cd17537">
    <property type="entry name" value="REC_FixJ"/>
    <property type="match status" value="1"/>
</dbReference>
<keyword evidence="5" id="KW-0804">Transcription</keyword>
<accession>A0A1R3V2A0</accession>
<evidence type="ECO:0000313" key="10">
    <source>
        <dbReference type="Proteomes" id="UP000188388"/>
    </source>
</evidence>
<dbReference type="InterPro" id="IPR016032">
    <property type="entry name" value="Sig_transdc_resp-reg_C-effctor"/>
</dbReference>
<dbReference type="Proteomes" id="UP000188388">
    <property type="component" value="Unassembled WGS sequence"/>
</dbReference>
<dbReference type="Pfam" id="PF00072">
    <property type="entry name" value="Response_reg"/>
    <property type="match status" value="1"/>
</dbReference>
<feature type="domain" description="Response regulatory" evidence="8">
    <location>
        <begin position="4"/>
        <end position="118"/>
    </location>
</feature>
<evidence type="ECO:0000256" key="3">
    <source>
        <dbReference type="ARBA" id="ARBA00023015"/>
    </source>
</evidence>
<reference evidence="10" key="1">
    <citation type="submission" date="2017-01" db="EMBL/GenBank/DDBJ databases">
        <authorList>
            <person name="Brunel B."/>
        </authorList>
    </citation>
    <scope>NUCLEOTIDE SEQUENCE [LARGE SCALE GENOMIC DNA]</scope>
</reference>
<dbReference type="AlphaFoldDB" id="A0A1R3V2A0"/>
<dbReference type="GO" id="GO:0003677">
    <property type="term" value="F:DNA binding"/>
    <property type="evidence" value="ECO:0007669"/>
    <property type="project" value="UniProtKB-KW"/>
</dbReference>
<name>A0A1R3V2A0_9HYPH</name>
<evidence type="ECO:0000256" key="6">
    <source>
        <dbReference type="PROSITE-ProRule" id="PRU00169"/>
    </source>
</evidence>
<organism evidence="9 10">
    <name type="scientific">Mesorhizobium prunaredense</name>
    <dbReference type="NCBI Taxonomy" id="1631249"/>
    <lineage>
        <taxon>Bacteria</taxon>
        <taxon>Pseudomonadati</taxon>
        <taxon>Pseudomonadota</taxon>
        <taxon>Alphaproteobacteria</taxon>
        <taxon>Hyphomicrobiales</taxon>
        <taxon>Phyllobacteriaceae</taxon>
        <taxon>Mesorhizobium</taxon>
    </lineage>
</organism>
<evidence type="ECO:0000256" key="2">
    <source>
        <dbReference type="ARBA" id="ARBA00023012"/>
    </source>
</evidence>
<dbReference type="PROSITE" id="PS50043">
    <property type="entry name" value="HTH_LUXR_2"/>
    <property type="match status" value="1"/>
</dbReference>
<dbReference type="EMBL" id="FTPD01000003">
    <property type="protein sequence ID" value="SIT53356.1"/>
    <property type="molecule type" value="Genomic_DNA"/>
</dbReference>
<dbReference type="Gene3D" id="1.10.10.10">
    <property type="entry name" value="Winged helix-like DNA-binding domain superfamily/Winged helix DNA-binding domain"/>
    <property type="match status" value="1"/>
</dbReference>
<dbReference type="PRINTS" id="PR00038">
    <property type="entry name" value="HTHLUXR"/>
</dbReference>
<dbReference type="InterPro" id="IPR001789">
    <property type="entry name" value="Sig_transdc_resp-reg_receiver"/>
</dbReference>
<dbReference type="CDD" id="cd06170">
    <property type="entry name" value="LuxR_C_like"/>
    <property type="match status" value="1"/>
</dbReference>
<dbReference type="SMART" id="SM00421">
    <property type="entry name" value="HTH_LUXR"/>
    <property type="match status" value="1"/>
</dbReference>
<dbReference type="InterPro" id="IPR000792">
    <property type="entry name" value="Tscrpt_reg_LuxR_C"/>
</dbReference>
<evidence type="ECO:0000256" key="1">
    <source>
        <dbReference type="ARBA" id="ARBA00022553"/>
    </source>
</evidence>
<sequence>MKDVVYIIDDDVSVREGVGDLLRSVGLEVQTFASGQEFLDTKRADAPGCIILDVRLPGRSGLEMQKILQNLSIQLPVIFISAHGDVPISVRAMKSGAIEFLTKPLREQELLDAVHAGIERDRARREEAKLIADLRTRYDSLTAREREIMHLVVTGSVNKQIAGQASLSEVTVKVHRGHVMQKMRAKSLVDLVRMADSLGVTAQPARAK</sequence>
<dbReference type="PANTHER" id="PTHR44688:SF16">
    <property type="entry name" value="DNA-BINDING TRANSCRIPTIONAL ACTIVATOR DEVR_DOSR"/>
    <property type="match status" value="1"/>
</dbReference>
<dbReference type="InterPro" id="IPR036388">
    <property type="entry name" value="WH-like_DNA-bd_sf"/>
</dbReference>
<dbReference type="RefSeq" id="WP_077373072.1">
    <property type="nucleotide sequence ID" value="NZ_FTPD01000003.1"/>
</dbReference>
<dbReference type="Gene3D" id="3.40.50.2300">
    <property type="match status" value="1"/>
</dbReference>
<keyword evidence="10" id="KW-1185">Reference proteome</keyword>
<evidence type="ECO:0000259" key="8">
    <source>
        <dbReference type="PROSITE" id="PS50110"/>
    </source>
</evidence>
<feature type="domain" description="HTH luxR-type" evidence="7">
    <location>
        <begin position="134"/>
        <end position="199"/>
    </location>
</feature>
<keyword evidence="1 6" id="KW-0597">Phosphoprotein</keyword>
<keyword evidence="2" id="KW-0902">Two-component regulatory system</keyword>
<evidence type="ECO:0000313" key="9">
    <source>
        <dbReference type="EMBL" id="SIT53356.1"/>
    </source>
</evidence>
<keyword evidence="4" id="KW-0238">DNA-binding</keyword>
<dbReference type="InterPro" id="IPR011006">
    <property type="entry name" value="CheY-like_superfamily"/>
</dbReference>
<keyword evidence="3" id="KW-0805">Transcription regulation</keyword>
<evidence type="ECO:0000256" key="5">
    <source>
        <dbReference type="ARBA" id="ARBA00023163"/>
    </source>
</evidence>
<dbReference type="GO" id="GO:0000160">
    <property type="term" value="P:phosphorelay signal transduction system"/>
    <property type="evidence" value="ECO:0007669"/>
    <property type="project" value="UniProtKB-KW"/>
</dbReference>
<dbReference type="SUPFAM" id="SSF52172">
    <property type="entry name" value="CheY-like"/>
    <property type="match status" value="1"/>
</dbReference>
<dbReference type="SMART" id="SM00448">
    <property type="entry name" value="REC"/>
    <property type="match status" value="1"/>
</dbReference>
<protein>
    <submittedName>
        <fullName evidence="9">Nodulation protein W</fullName>
    </submittedName>
</protein>
<dbReference type="STRING" id="1631249.BQ8794_110162"/>
<dbReference type="Pfam" id="PF00196">
    <property type="entry name" value="GerE"/>
    <property type="match status" value="1"/>
</dbReference>
<dbReference type="FunFam" id="3.40.50.2300:FF:000018">
    <property type="entry name" value="DNA-binding transcriptional regulator NtrC"/>
    <property type="match status" value="1"/>
</dbReference>
<evidence type="ECO:0000259" key="7">
    <source>
        <dbReference type="PROSITE" id="PS50043"/>
    </source>
</evidence>
<dbReference type="PROSITE" id="PS50110">
    <property type="entry name" value="RESPONSE_REGULATORY"/>
    <property type="match status" value="1"/>
</dbReference>